<dbReference type="Pfam" id="PF24432">
    <property type="entry name" value="DUF7555"/>
    <property type="match status" value="1"/>
</dbReference>
<feature type="compositionally biased region" description="Basic and acidic residues" evidence="1">
    <location>
        <begin position="151"/>
        <end position="167"/>
    </location>
</feature>
<feature type="compositionally biased region" description="Acidic residues" evidence="1">
    <location>
        <begin position="191"/>
        <end position="201"/>
    </location>
</feature>
<evidence type="ECO:0000313" key="4">
    <source>
        <dbReference type="Proteomes" id="UP000799538"/>
    </source>
</evidence>
<dbReference type="EMBL" id="ML992528">
    <property type="protein sequence ID" value="KAF2218797.1"/>
    <property type="molecule type" value="Genomic_DNA"/>
</dbReference>
<accession>A0A6A6FZ96</accession>
<reference evidence="4" key="1">
    <citation type="journal article" date="2020" name="Stud. Mycol.">
        <title>101 Dothideomycetes genomes: A test case for predicting lifestyles and emergence of pathogens.</title>
        <authorList>
            <person name="Haridas S."/>
            <person name="Albert R."/>
            <person name="Binder M."/>
            <person name="Bloem J."/>
            <person name="LaButti K."/>
            <person name="Salamov A."/>
            <person name="Andreopoulos B."/>
            <person name="Baker S."/>
            <person name="Barry K."/>
            <person name="Bills G."/>
            <person name="Bluhm B."/>
            <person name="Cannon C."/>
            <person name="Castanera R."/>
            <person name="Culley D."/>
            <person name="Daum C."/>
            <person name="Ezra D."/>
            <person name="Gonzalez J."/>
            <person name="Henrissat B."/>
            <person name="Kuo A."/>
            <person name="Liang C."/>
            <person name="Lipzen A."/>
            <person name="Lutzoni F."/>
            <person name="Magnuson J."/>
            <person name="Mondo S."/>
            <person name="Nolan M."/>
            <person name="Ohm R."/>
            <person name="Pangilinan J."/>
            <person name="Park H.-J."/>
            <person name="Ramirez L."/>
            <person name="Alfaro M."/>
            <person name="Sun H."/>
            <person name="Tritt A."/>
            <person name="Yoshinaga Y."/>
            <person name="Zwiers L.-H."/>
            <person name="Turgeon B."/>
            <person name="Goodwin S."/>
            <person name="Spatafora J."/>
            <person name="Crous P."/>
            <person name="Grigoriev I."/>
        </authorList>
    </citation>
    <scope>NUCLEOTIDE SEQUENCE [LARGE SCALE GENOMIC DNA]</scope>
    <source>
        <strain evidence="4">CECT 20119</strain>
    </source>
</reference>
<feature type="transmembrane region" description="Helical" evidence="2">
    <location>
        <begin position="44"/>
        <end position="64"/>
    </location>
</feature>
<dbReference type="AlphaFoldDB" id="A0A6A6FZ96"/>
<keyword evidence="2" id="KW-0812">Transmembrane</keyword>
<sequence>MNQYLALTITILYWLLFPVYWIVYYIILALFAIILFFVHPIYSVILFLLQPVIFVGVFISQLAYLPIDIFKRFETLYIYLGVGGLVGLTTGLFLHGLFNFLAGTLGLKPTKPIKGPTAREHREARRKKVEKSEPSSTVQPFPPAEPIIQRPDTRYEPEKPVKQDRMRLSALPKLTLQGPSPEGKRSLYDQTMDEDADSDIL</sequence>
<keyword evidence="4" id="KW-1185">Reference proteome</keyword>
<keyword evidence="2" id="KW-1133">Transmembrane helix</keyword>
<name>A0A6A6FZ96_9PEZI</name>
<dbReference type="InterPro" id="IPR055977">
    <property type="entry name" value="DUF7555"/>
</dbReference>
<keyword evidence="2" id="KW-0472">Membrane</keyword>
<feature type="transmembrane region" description="Helical" evidence="2">
    <location>
        <begin position="76"/>
        <end position="98"/>
    </location>
</feature>
<organism evidence="3 4">
    <name type="scientific">Elsinoe ampelina</name>
    <dbReference type="NCBI Taxonomy" id="302913"/>
    <lineage>
        <taxon>Eukaryota</taxon>
        <taxon>Fungi</taxon>
        <taxon>Dikarya</taxon>
        <taxon>Ascomycota</taxon>
        <taxon>Pezizomycotina</taxon>
        <taxon>Dothideomycetes</taxon>
        <taxon>Dothideomycetidae</taxon>
        <taxon>Myriangiales</taxon>
        <taxon>Elsinoaceae</taxon>
        <taxon>Elsinoe</taxon>
    </lineage>
</organism>
<gene>
    <name evidence="3" type="ORF">BDZ85DRAFT_65128</name>
</gene>
<dbReference type="Proteomes" id="UP000799538">
    <property type="component" value="Unassembled WGS sequence"/>
</dbReference>
<dbReference type="OrthoDB" id="4502894at2759"/>
<feature type="region of interest" description="Disordered" evidence="1">
    <location>
        <begin position="112"/>
        <end position="201"/>
    </location>
</feature>
<feature type="transmembrane region" description="Helical" evidence="2">
    <location>
        <begin position="12"/>
        <end position="38"/>
    </location>
</feature>
<evidence type="ECO:0000313" key="3">
    <source>
        <dbReference type="EMBL" id="KAF2218797.1"/>
    </source>
</evidence>
<proteinExistence type="predicted"/>
<protein>
    <submittedName>
        <fullName evidence="3">Uncharacterized protein</fullName>
    </submittedName>
</protein>
<evidence type="ECO:0000256" key="1">
    <source>
        <dbReference type="SAM" id="MobiDB-lite"/>
    </source>
</evidence>
<evidence type="ECO:0000256" key="2">
    <source>
        <dbReference type="SAM" id="Phobius"/>
    </source>
</evidence>